<evidence type="ECO:0000313" key="2">
    <source>
        <dbReference type="EMBL" id="EKC99096.1"/>
    </source>
</evidence>
<dbReference type="STRING" id="1220162.K1VJ06"/>
<dbReference type="Gene3D" id="2.60.120.260">
    <property type="entry name" value="Galactose-binding domain-like"/>
    <property type="match status" value="1"/>
</dbReference>
<dbReference type="InParanoid" id="K1VJ06"/>
<evidence type="ECO:0000256" key="1">
    <source>
        <dbReference type="SAM" id="MobiDB-lite"/>
    </source>
</evidence>
<sequence>MACRGVSGVDDGAARAKSRILGLGGGTMARKWRANECRSRSKARVSRSVQGQENETEALFLVAIVARPTFFPLHSSSQRLGSTVAMSKFVLTIDDFDPIVHYANPQAWQTPNPQEHPEWWNATREQTNEPWHQAKGDDSKFSFNFTGNMVSMYGVTGVPNYEIRIDGELAPASMSAAGSINGNGGRPLIYEKDVTYGNHKLEFSNKDGFFLLDSIEMKNTTVDDRDTSFLKFDGQWTQQQGPNFFDGTSSFTSADGASVAFNFSGSAVWVYGDQKNDHGEFKVLLNGSEVAVNNGRSGCGEGYSATCEKLHGLAFFAGSLPQGTHEVKIVNQSPGGDQPTFFDLDYIEYTTPSQYAPPELVGAATPVNANETAVGVNVTGMGIAGGSPSSSAAPGSSSSAGGKDAGDASAVSPSMTLGLFLGAWVLRALF</sequence>
<proteinExistence type="predicted"/>
<evidence type="ECO:0000313" key="3">
    <source>
        <dbReference type="Proteomes" id="UP000006757"/>
    </source>
</evidence>
<dbReference type="OrthoDB" id="2563669at2759"/>
<dbReference type="HOGENOM" id="CLU_066711_0_0_1"/>
<dbReference type="AlphaFoldDB" id="K1VJ06"/>
<dbReference type="EMBL" id="AMBO01000376">
    <property type="protein sequence ID" value="EKC99096.1"/>
    <property type="molecule type" value="Genomic_DNA"/>
</dbReference>
<keyword evidence="3" id="KW-1185">Reference proteome</keyword>
<dbReference type="Proteomes" id="UP000006757">
    <property type="component" value="Unassembled WGS sequence"/>
</dbReference>
<reference evidence="2 3" key="1">
    <citation type="journal article" date="2012" name="Eukaryot. Cell">
        <title>Genome sequence of the Trichosporon asahii environmental strain CBS 8904.</title>
        <authorList>
            <person name="Yang R.Y."/>
            <person name="Li H.T."/>
            <person name="Zhu H."/>
            <person name="Zhou G.P."/>
            <person name="Wang M."/>
            <person name="Wang L."/>
        </authorList>
    </citation>
    <scope>NUCLEOTIDE SEQUENCE [LARGE SCALE GENOMIC DNA]</scope>
    <source>
        <strain evidence="2 3">CBS 8904</strain>
    </source>
</reference>
<name>K1VJ06_TRIAC</name>
<dbReference type="OMA" id="GVNQSYF"/>
<protein>
    <submittedName>
        <fullName evidence="2">Uncharacterized protein</fullName>
    </submittedName>
</protein>
<gene>
    <name evidence="2" type="ORF">A1Q2_06637</name>
</gene>
<accession>K1VJ06</accession>
<organism evidence="2 3">
    <name type="scientific">Trichosporon asahii var. asahii (strain CBS 8904)</name>
    <name type="common">Yeast</name>
    <dbReference type="NCBI Taxonomy" id="1220162"/>
    <lineage>
        <taxon>Eukaryota</taxon>
        <taxon>Fungi</taxon>
        <taxon>Dikarya</taxon>
        <taxon>Basidiomycota</taxon>
        <taxon>Agaricomycotina</taxon>
        <taxon>Tremellomycetes</taxon>
        <taxon>Trichosporonales</taxon>
        <taxon>Trichosporonaceae</taxon>
        <taxon>Trichosporon</taxon>
    </lineage>
</organism>
<dbReference type="eggNOG" id="ENOG502SQHR">
    <property type="taxonomic scope" value="Eukaryota"/>
</dbReference>
<feature type="region of interest" description="Disordered" evidence="1">
    <location>
        <begin position="386"/>
        <end position="407"/>
    </location>
</feature>
<comment type="caution">
    <text evidence="2">The sequence shown here is derived from an EMBL/GenBank/DDBJ whole genome shotgun (WGS) entry which is preliminary data.</text>
</comment>